<proteinExistence type="predicted"/>
<protein>
    <submittedName>
        <fullName evidence="1">Uncharacterized protein</fullName>
    </submittedName>
</protein>
<comment type="caution">
    <text evidence="1">The sequence shown here is derived from an EMBL/GenBank/DDBJ whole genome shotgun (WGS) entry which is preliminary data.</text>
</comment>
<organism evidence="1 2">
    <name type="scientific">Rubus argutus</name>
    <name type="common">Southern blackberry</name>
    <dbReference type="NCBI Taxonomy" id="59490"/>
    <lineage>
        <taxon>Eukaryota</taxon>
        <taxon>Viridiplantae</taxon>
        <taxon>Streptophyta</taxon>
        <taxon>Embryophyta</taxon>
        <taxon>Tracheophyta</taxon>
        <taxon>Spermatophyta</taxon>
        <taxon>Magnoliopsida</taxon>
        <taxon>eudicotyledons</taxon>
        <taxon>Gunneridae</taxon>
        <taxon>Pentapetalae</taxon>
        <taxon>rosids</taxon>
        <taxon>fabids</taxon>
        <taxon>Rosales</taxon>
        <taxon>Rosaceae</taxon>
        <taxon>Rosoideae</taxon>
        <taxon>Rosoideae incertae sedis</taxon>
        <taxon>Rubus</taxon>
    </lineage>
</organism>
<name>A0AAW1W7R7_RUBAR</name>
<evidence type="ECO:0000313" key="1">
    <source>
        <dbReference type="EMBL" id="KAK9919901.1"/>
    </source>
</evidence>
<dbReference type="EMBL" id="JBEDUW010000006">
    <property type="protein sequence ID" value="KAK9919901.1"/>
    <property type="molecule type" value="Genomic_DNA"/>
</dbReference>
<keyword evidence="2" id="KW-1185">Reference proteome</keyword>
<accession>A0AAW1W7R7</accession>
<dbReference type="AlphaFoldDB" id="A0AAW1W7R7"/>
<sequence length="126" mass="13653">MKLARAEETPAGMARGLGTARLTADRWIGRPWVVRCLQRGEVAWFGCGLVRWFGHWVLTVVRLVVAVIEAVFGSCDGGDDVRVIVEARDGIASCEIELGTTLSFTVKLGSVIEVAVMSRDGCAEMN</sequence>
<reference evidence="1 2" key="1">
    <citation type="journal article" date="2023" name="G3 (Bethesda)">
        <title>A chromosome-length genome assembly and annotation of blackberry (Rubus argutus, cv. 'Hillquist').</title>
        <authorList>
            <person name="Bruna T."/>
            <person name="Aryal R."/>
            <person name="Dudchenko O."/>
            <person name="Sargent D.J."/>
            <person name="Mead D."/>
            <person name="Buti M."/>
            <person name="Cavallini A."/>
            <person name="Hytonen T."/>
            <person name="Andres J."/>
            <person name="Pham M."/>
            <person name="Weisz D."/>
            <person name="Mascagni F."/>
            <person name="Usai G."/>
            <person name="Natali L."/>
            <person name="Bassil N."/>
            <person name="Fernandez G.E."/>
            <person name="Lomsadze A."/>
            <person name="Armour M."/>
            <person name="Olukolu B."/>
            <person name="Poorten T."/>
            <person name="Britton C."/>
            <person name="Davik J."/>
            <person name="Ashrafi H."/>
            <person name="Aiden E.L."/>
            <person name="Borodovsky M."/>
            <person name="Worthington M."/>
        </authorList>
    </citation>
    <scope>NUCLEOTIDE SEQUENCE [LARGE SCALE GENOMIC DNA]</scope>
    <source>
        <strain evidence="1">PI 553951</strain>
    </source>
</reference>
<evidence type="ECO:0000313" key="2">
    <source>
        <dbReference type="Proteomes" id="UP001457282"/>
    </source>
</evidence>
<gene>
    <name evidence="1" type="ORF">M0R45_028475</name>
</gene>
<dbReference type="Proteomes" id="UP001457282">
    <property type="component" value="Unassembled WGS sequence"/>
</dbReference>